<dbReference type="Proteomes" id="UP000254387">
    <property type="component" value="Unassembled WGS sequence"/>
</dbReference>
<dbReference type="AlphaFoldDB" id="A0A378AW36"/>
<organism evidence="1 2">
    <name type="scientific">Klebsiella pneumoniae</name>
    <dbReference type="NCBI Taxonomy" id="573"/>
    <lineage>
        <taxon>Bacteria</taxon>
        <taxon>Pseudomonadati</taxon>
        <taxon>Pseudomonadota</taxon>
        <taxon>Gammaproteobacteria</taxon>
        <taxon>Enterobacterales</taxon>
        <taxon>Enterobacteriaceae</taxon>
        <taxon>Klebsiella/Raoultella group</taxon>
        <taxon>Klebsiella</taxon>
        <taxon>Klebsiella pneumoniae complex</taxon>
    </lineage>
</organism>
<evidence type="ECO:0000313" key="1">
    <source>
        <dbReference type="EMBL" id="STV21526.1"/>
    </source>
</evidence>
<name>A0A378AW36_KLEPN</name>
<proteinExistence type="predicted"/>
<accession>A0A378AW36</accession>
<sequence length="67" mass="7147">MAGGANGRKRQGAVGVDINGRLDFLEVGIFNALQDLLIQQFNSNIGARFAVGLGEDRLQAFKRAVGD</sequence>
<protein>
    <submittedName>
        <fullName evidence="1">Uncharacterized protein</fullName>
    </submittedName>
</protein>
<reference evidence="1 2" key="1">
    <citation type="submission" date="2018-06" db="EMBL/GenBank/DDBJ databases">
        <authorList>
            <consortium name="Pathogen Informatics"/>
            <person name="Doyle S."/>
        </authorList>
    </citation>
    <scope>NUCLEOTIDE SEQUENCE [LARGE SCALE GENOMIC DNA]</scope>
    <source>
        <strain evidence="1 2">NCTC5053</strain>
    </source>
</reference>
<evidence type="ECO:0000313" key="2">
    <source>
        <dbReference type="Proteomes" id="UP000254387"/>
    </source>
</evidence>
<dbReference type="EMBL" id="UGMN01000004">
    <property type="protein sequence ID" value="STV21526.1"/>
    <property type="molecule type" value="Genomic_DNA"/>
</dbReference>
<gene>
    <name evidence="1" type="ORF">NCTC5053_03019</name>
</gene>